<dbReference type="GO" id="GO:0005634">
    <property type="term" value="C:nucleus"/>
    <property type="evidence" value="ECO:0007669"/>
    <property type="project" value="TreeGrafter"/>
</dbReference>
<gene>
    <name evidence="4" type="ORF">WJX73_004064</name>
</gene>
<proteinExistence type="predicted"/>
<evidence type="ECO:0000256" key="2">
    <source>
        <dbReference type="SAM" id="MobiDB-lite"/>
    </source>
</evidence>
<dbReference type="Gene3D" id="6.10.140.1740">
    <property type="match status" value="1"/>
</dbReference>
<feature type="compositionally biased region" description="Basic and acidic residues" evidence="2">
    <location>
        <begin position="142"/>
        <end position="172"/>
    </location>
</feature>
<dbReference type="Proteomes" id="UP001465755">
    <property type="component" value="Unassembled WGS sequence"/>
</dbReference>
<dbReference type="Pfam" id="PF12998">
    <property type="entry name" value="ING"/>
    <property type="match status" value="1"/>
</dbReference>
<dbReference type="PANTHER" id="PTHR10333:SF42">
    <property type="entry name" value="INHIBITOR OF GROWTH PROTEIN 5"/>
    <property type="match status" value="1"/>
</dbReference>
<comment type="caution">
    <text evidence="4">The sequence shown here is derived from an EMBL/GenBank/DDBJ whole genome shotgun (WGS) entry which is preliminary data.</text>
</comment>
<dbReference type="GO" id="GO:0006325">
    <property type="term" value="P:chromatin organization"/>
    <property type="evidence" value="ECO:0007669"/>
    <property type="project" value="UniProtKB-KW"/>
</dbReference>
<sequence>MSVFLENYVESTLALPSELTRLLTTIGTLDERSQELSANIKQQVDECLGMPRPSWKGATEQSPEVAEKRRAIALEQKRLIQFGDEKMALACIAVDLVDTHMQQLDKDLHSLTTELEAVYAEEEAVHDAYLAADTVGRKGTRGRWDGADQGDRDMKDVKRPRRTSDADADRRLPVGAADPHRASPSPSLAGDYATPARSNRLASVRREKVEPIPSLEPTSRRRAAAAAVQDAAAALADEDDMAGMLGGPEGGMPEEAAGTYMPVIPQGFNLSARTPQGGGRLLTKQDIGPGLCSQLMELYWPDDNCWYLVEIRSIDPLQGKAAITYVTGETEELDLEEIIREGHMQTIVLKQ</sequence>
<evidence type="ECO:0000256" key="1">
    <source>
        <dbReference type="ARBA" id="ARBA00022853"/>
    </source>
</evidence>
<dbReference type="AlphaFoldDB" id="A0AAW1NSA1"/>
<dbReference type="InterPro" id="IPR028651">
    <property type="entry name" value="ING_fam"/>
</dbReference>
<dbReference type="InterPro" id="IPR024610">
    <property type="entry name" value="ING_N_histone-binding"/>
</dbReference>
<evidence type="ECO:0000313" key="4">
    <source>
        <dbReference type="EMBL" id="KAK9789939.1"/>
    </source>
</evidence>
<protein>
    <recommendedName>
        <fullName evidence="3">Inhibitor of growth protein N-terminal histone-binding domain-containing protein</fullName>
    </recommendedName>
</protein>
<keyword evidence="5" id="KW-1185">Reference proteome</keyword>
<keyword evidence="1" id="KW-0156">Chromatin regulator</keyword>
<dbReference type="EMBL" id="JALJOQ010000200">
    <property type="protein sequence ID" value="KAK9789939.1"/>
    <property type="molecule type" value="Genomic_DNA"/>
</dbReference>
<organism evidence="4 5">
    <name type="scientific">Symbiochloris irregularis</name>
    <dbReference type="NCBI Taxonomy" id="706552"/>
    <lineage>
        <taxon>Eukaryota</taxon>
        <taxon>Viridiplantae</taxon>
        <taxon>Chlorophyta</taxon>
        <taxon>core chlorophytes</taxon>
        <taxon>Trebouxiophyceae</taxon>
        <taxon>Trebouxiales</taxon>
        <taxon>Trebouxiaceae</taxon>
        <taxon>Symbiochloris</taxon>
    </lineage>
</organism>
<dbReference type="PANTHER" id="PTHR10333">
    <property type="entry name" value="INHIBITOR OF GROWTH PROTEIN"/>
    <property type="match status" value="1"/>
</dbReference>
<evidence type="ECO:0000259" key="3">
    <source>
        <dbReference type="SMART" id="SM01408"/>
    </source>
</evidence>
<name>A0AAW1NSA1_9CHLO</name>
<reference evidence="4 5" key="1">
    <citation type="journal article" date="2024" name="Nat. Commun.">
        <title>Phylogenomics reveals the evolutionary origins of lichenization in chlorophyte algae.</title>
        <authorList>
            <person name="Puginier C."/>
            <person name="Libourel C."/>
            <person name="Otte J."/>
            <person name="Skaloud P."/>
            <person name="Haon M."/>
            <person name="Grisel S."/>
            <person name="Petersen M."/>
            <person name="Berrin J.G."/>
            <person name="Delaux P.M."/>
            <person name="Dal Grande F."/>
            <person name="Keller J."/>
        </authorList>
    </citation>
    <scope>NUCLEOTIDE SEQUENCE [LARGE SCALE GENOMIC DNA]</scope>
    <source>
        <strain evidence="4 5">SAG 2036</strain>
    </source>
</reference>
<accession>A0AAW1NSA1</accession>
<feature type="region of interest" description="Disordered" evidence="2">
    <location>
        <begin position="138"/>
        <end position="221"/>
    </location>
</feature>
<dbReference type="CDD" id="cd17015">
    <property type="entry name" value="ING_plant"/>
    <property type="match status" value="1"/>
</dbReference>
<dbReference type="SMART" id="SM01408">
    <property type="entry name" value="ING"/>
    <property type="match status" value="1"/>
</dbReference>
<feature type="domain" description="Inhibitor of growth protein N-terminal histone-binding" evidence="3">
    <location>
        <begin position="4"/>
        <end position="111"/>
    </location>
</feature>
<evidence type="ECO:0000313" key="5">
    <source>
        <dbReference type="Proteomes" id="UP001465755"/>
    </source>
</evidence>